<dbReference type="PANTHER" id="PTHR45566:SF1">
    <property type="entry name" value="HTH-TYPE TRANSCRIPTIONAL REGULATOR YHJB-RELATED"/>
    <property type="match status" value="1"/>
</dbReference>
<dbReference type="PROSITE" id="PS50043">
    <property type="entry name" value="HTH_LUXR_2"/>
    <property type="match status" value="1"/>
</dbReference>
<dbReference type="SMART" id="SM00421">
    <property type="entry name" value="HTH_LUXR"/>
    <property type="match status" value="1"/>
</dbReference>
<dbReference type="InterPro" id="IPR016032">
    <property type="entry name" value="Sig_transdc_resp-reg_C-effctor"/>
</dbReference>
<dbReference type="InterPro" id="IPR000792">
    <property type="entry name" value="Tscrpt_reg_LuxR_C"/>
</dbReference>
<dbReference type="PANTHER" id="PTHR45566">
    <property type="entry name" value="HTH-TYPE TRANSCRIPTIONAL REGULATOR YHJB-RELATED"/>
    <property type="match status" value="1"/>
</dbReference>
<keyword evidence="2 6" id="KW-0238">DNA-binding</keyword>
<evidence type="ECO:0000256" key="1">
    <source>
        <dbReference type="ARBA" id="ARBA00022553"/>
    </source>
</evidence>
<dbReference type="InterPro" id="IPR011006">
    <property type="entry name" value="CheY-like_superfamily"/>
</dbReference>
<feature type="domain" description="Response regulatory" evidence="5">
    <location>
        <begin position="6"/>
        <end position="123"/>
    </location>
</feature>
<dbReference type="SUPFAM" id="SSF46894">
    <property type="entry name" value="C-terminal effector domain of the bipartite response regulators"/>
    <property type="match status" value="1"/>
</dbReference>
<dbReference type="Pfam" id="PF00072">
    <property type="entry name" value="Response_reg"/>
    <property type="match status" value="1"/>
</dbReference>
<evidence type="ECO:0000256" key="3">
    <source>
        <dbReference type="PROSITE-ProRule" id="PRU00169"/>
    </source>
</evidence>
<dbReference type="Proteomes" id="UP000286482">
    <property type="component" value="Unassembled WGS sequence"/>
</dbReference>
<proteinExistence type="predicted"/>
<dbReference type="PRINTS" id="PR00038">
    <property type="entry name" value="HTHLUXR"/>
</dbReference>
<evidence type="ECO:0000256" key="2">
    <source>
        <dbReference type="ARBA" id="ARBA00023125"/>
    </source>
</evidence>
<dbReference type="CDD" id="cd17535">
    <property type="entry name" value="REC_NarL-like"/>
    <property type="match status" value="1"/>
</dbReference>
<gene>
    <name evidence="6" type="ORF">DBZ36_17670</name>
</gene>
<protein>
    <submittedName>
        <fullName evidence="6">DNA-binding response regulator</fullName>
    </submittedName>
</protein>
<name>A0A420E757_9ALTE</name>
<dbReference type="Pfam" id="PF00196">
    <property type="entry name" value="GerE"/>
    <property type="match status" value="1"/>
</dbReference>
<dbReference type="PROSITE" id="PS50110">
    <property type="entry name" value="RESPONSE_REGULATORY"/>
    <property type="match status" value="1"/>
</dbReference>
<keyword evidence="7" id="KW-1185">Reference proteome</keyword>
<dbReference type="InterPro" id="IPR058245">
    <property type="entry name" value="NreC/VraR/RcsB-like_REC"/>
</dbReference>
<dbReference type="EMBL" id="RAQO01000009">
    <property type="protein sequence ID" value="RKF14480.1"/>
    <property type="molecule type" value="Genomic_DNA"/>
</dbReference>
<dbReference type="SUPFAM" id="SSF52172">
    <property type="entry name" value="CheY-like"/>
    <property type="match status" value="1"/>
</dbReference>
<evidence type="ECO:0000313" key="6">
    <source>
        <dbReference type="EMBL" id="RKF14480.1"/>
    </source>
</evidence>
<dbReference type="CDD" id="cd06170">
    <property type="entry name" value="LuxR_C_like"/>
    <property type="match status" value="1"/>
</dbReference>
<accession>A0A420E757</accession>
<dbReference type="GO" id="GO:0003677">
    <property type="term" value="F:DNA binding"/>
    <property type="evidence" value="ECO:0007669"/>
    <property type="project" value="UniProtKB-KW"/>
</dbReference>
<organism evidence="6 7">
    <name type="scientific">Alginatibacterium sediminis</name>
    <dbReference type="NCBI Taxonomy" id="2164068"/>
    <lineage>
        <taxon>Bacteria</taxon>
        <taxon>Pseudomonadati</taxon>
        <taxon>Pseudomonadota</taxon>
        <taxon>Gammaproteobacteria</taxon>
        <taxon>Alteromonadales</taxon>
        <taxon>Alteromonadaceae</taxon>
        <taxon>Alginatibacterium</taxon>
    </lineage>
</organism>
<dbReference type="AlphaFoldDB" id="A0A420E757"/>
<comment type="caution">
    <text evidence="6">The sequence shown here is derived from an EMBL/GenBank/DDBJ whole genome shotgun (WGS) entry which is preliminary data.</text>
</comment>
<keyword evidence="1 3" id="KW-0597">Phosphoprotein</keyword>
<dbReference type="InterPro" id="IPR001789">
    <property type="entry name" value="Sig_transdc_resp-reg_receiver"/>
</dbReference>
<sequence>MDTQYQIVIADDHPLFRTALLQAVKAAAPNADIHEADSVDNLLRLLDELKTPDLLLLDLKMPGANGFSALTHLHAQHAGIPVVIVSASEEIEVVRKAQQLGAMGFIPKSSPLSKMVSAIEQLLEGNSSFPEGYETHADMPALDPIAERLANLTPQQYKVLVMLNEGLLNKQIAYELSVSEATIKAHVTAIFRKLDVKNRTQAVIALQQMELEPEQ</sequence>
<dbReference type="PROSITE" id="PS00622">
    <property type="entry name" value="HTH_LUXR_1"/>
    <property type="match status" value="1"/>
</dbReference>
<feature type="domain" description="HTH luxR-type" evidence="4">
    <location>
        <begin position="145"/>
        <end position="210"/>
    </location>
</feature>
<feature type="modified residue" description="4-aspartylphosphate" evidence="3">
    <location>
        <position position="58"/>
    </location>
</feature>
<dbReference type="RefSeq" id="WP_120356291.1">
    <property type="nucleotide sequence ID" value="NZ_RAQO01000009.1"/>
</dbReference>
<evidence type="ECO:0000313" key="7">
    <source>
        <dbReference type="Proteomes" id="UP000286482"/>
    </source>
</evidence>
<dbReference type="GO" id="GO:0000160">
    <property type="term" value="P:phosphorelay signal transduction system"/>
    <property type="evidence" value="ECO:0007669"/>
    <property type="project" value="InterPro"/>
</dbReference>
<dbReference type="InterPro" id="IPR051015">
    <property type="entry name" value="EvgA-like"/>
</dbReference>
<dbReference type="Gene3D" id="3.40.50.2300">
    <property type="match status" value="1"/>
</dbReference>
<dbReference type="OrthoDB" id="9814495at2"/>
<dbReference type="GO" id="GO:0006355">
    <property type="term" value="P:regulation of DNA-templated transcription"/>
    <property type="evidence" value="ECO:0007669"/>
    <property type="project" value="InterPro"/>
</dbReference>
<dbReference type="SMART" id="SM00448">
    <property type="entry name" value="REC"/>
    <property type="match status" value="1"/>
</dbReference>
<evidence type="ECO:0000259" key="5">
    <source>
        <dbReference type="PROSITE" id="PS50110"/>
    </source>
</evidence>
<evidence type="ECO:0000259" key="4">
    <source>
        <dbReference type="PROSITE" id="PS50043"/>
    </source>
</evidence>
<reference evidence="6 7" key="1">
    <citation type="submission" date="2018-09" db="EMBL/GenBank/DDBJ databases">
        <authorList>
            <person name="Wang Z."/>
        </authorList>
    </citation>
    <scope>NUCLEOTIDE SEQUENCE [LARGE SCALE GENOMIC DNA]</scope>
    <source>
        <strain evidence="6 7">ALS 81</strain>
    </source>
</reference>